<evidence type="ECO:0000259" key="1">
    <source>
        <dbReference type="SMART" id="SM00198"/>
    </source>
</evidence>
<reference evidence="4" key="1">
    <citation type="submission" date="2016-04" db="UniProtKB">
        <authorList>
            <consortium name="WormBaseParasite"/>
        </authorList>
    </citation>
    <scope>IDENTIFICATION</scope>
</reference>
<dbReference type="SMART" id="SM00198">
    <property type="entry name" value="SCP"/>
    <property type="match status" value="1"/>
</dbReference>
<keyword evidence="3" id="KW-1185">Reference proteome</keyword>
<evidence type="ECO:0000313" key="4">
    <source>
        <dbReference type="WBParaSite" id="NBR_0001760501-mRNA-1"/>
    </source>
</evidence>
<dbReference type="WBParaSite" id="NBR_0001760501-mRNA-1">
    <property type="protein sequence ID" value="NBR_0001760501-mRNA-1"/>
    <property type="gene ID" value="NBR_0001760501"/>
</dbReference>
<dbReference type="STRING" id="27835.A0A158R367"/>
<dbReference type="Proteomes" id="UP000271162">
    <property type="component" value="Unassembled WGS sequence"/>
</dbReference>
<dbReference type="AlphaFoldDB" id="A0A158R367"/>
<dbReference type="CDD" id="cd05380">
    <property type="entry name" value="CAP_euk"/>
    <property type="match status" value="1"/>
</dbReference>
<dbReference type="SUPFAM" id="SSF55797">
    <property type="entry name" value="PR-1-like"/>
    <property type="match status" value="2"/>
</dbReference>
<dbReference type="InterPro" id="IPR035940">
    <property type="entry name" value="CAP_sf"/>
</dbReference>
<proteinExistence type="predicted"/>
<gene>
    <name evidence="2" type="ORF">NBR_LOCUS17606</name>
</gene>
<dbReference type="Pfam" id="PF00188">
    <property type="entry name" value="CAP"/>
    <property type="match status" value="1"/>
</dbReference>
<dbReference type="InterPro" id="IPR014044">
    <property type="entry name" value="CAP_dom"/>
</dbReference>
<feature type="domain" description="SCP" evidence="1">
    <location>
        <begin position="200"/>
        <end position="352"/>
    </location>
</feature>
<dbReference type="EMBL" id="UYSL01022862">
    <property type="protein sequence ID" value="VDL81263.1"/>
    <property type="molecule type" value="Genomic_DNA"/>
</dbReference>
<protein>
    <submittedName>
        <fullName evidence="4">SCP domain-containing protein</fullName>
    </submittedName>
</protein>
<sequence length="379" mass="41936">MNFSIQEWSCDAEWNMWDSERYLNGSTYDCSSANVNPYNSWGTNAAFVLVPTSGQCGDVGIRGLTDKWLEGSNKFDSQSLKYVDPDGANFANLAQWNATEMACVHKPCSDKANTQVLYCAFSERGSRALRVIYEAASANDDYCLSGDANKQNCSGACSTEFKGLCVPNFTPPPPPLVLDYVMPNITGIQCGNDNIRTDQFVRYTALMMHNYYRRQVARGWAKDKSGSIPPAASMNELTFDCHYENMTYLLLLDNQCSDKINKAFTDDRAVLFKSFNDTSISAVDAMQQAISGWFEELNNAVIGDNPTLTSGLKSTIWNVANMIHDKNTKFACNIHYCTNVMVACQYEQPFVEVDKAIYEAGPTCSKCAGGKCGVANSFC</sequence>
<dbReference type="Gene3D" id="3.40.33.10">
    <property type="entry name" value="CAP"/>
    <property type="match status" value="2"/>
</dbReference>
<name>A0A158R367_NIPBR</name>
<evidence type="ECO:0000313" key="2">
    <source>
        <dbReference type="EMBL" id="VDL81263.1"/>
    </source>
</evidence>
<evidence type="ECO:0000313" key="3">
    <source>
        <dbReference type="Proteomes" id="UP000271162"/>
    </source>
</evidence>
<organism evidence="4">
    <name type="scientific">Nippostrongylus brasiliensis</name>
    <name type="common">Rat hookworm</name>
    <dbReference type="NCBI Taxonomy" id="27835"/>
    <lineage>
        <taxon>Eukaryota</taxon>
        <taxon>Metazoa</taxon>
        <taxon>Ecdysozoa</taxon>
        <taxon>Nematoda</taxon>
        <taxon>Chromadorea</taxon>
        <taxon>Rhabditida</taxon>
        <taxon>Rhabditina</taxon>
        <taxon>Rhabditomorpha</taxon>
        <taxon>Strongyloidea</taxon>
        <taxon>Heligmosomidae</taxon>
        <taxon>Nippostrongylus</taxon>
    </lineage>
</organism>
<reference evidence="2 3" key="2">
    <citation type="submission" date="2018-11" db="EMBL/GenBank/DDBJ databases">
        <authorList>
            <consortium name="Pathogen Informatics"/>
        </authorList>
    </citation>
    <scope>NUCLEOTIDE SEQUENCE [LARGE SCALE GENOMIC DNA]</scope>
</reference>
<accession>A0A158R367</accession>